<accession>A0A212LV99</accession>
<keyword evidence="1" id="KW-0812">Transmembrane</keyword>
<protein>
    <submittedName>
        <fullName evidence="2">Cation/multidrug efflux pump</fullName>
    </submittedName>
</protein>
<feature type="transmembrane region" description="Helical" evidence="1">
    <location>
        <begin position="529"/>
        <end position="547"/>
    </location>
</feature>
<feature type="transmembrane region" description="Helical" evidence="1">
    <location>
        <begin position="429"/>
        <end position="454"/>
    </location>
</feature>
<dbReference type="InterPro" id="IPR001036">
    <property type="entry name" value="Acrflvin-R"/>
</dbReference>
<dbReference type="SUPFAM" id="SSF82714">
    <property type="entry name" value="Multidrug efflux transporter AcrB TolC docking domain, DN and DC subdomains"/>
    <property type="match status" value="2"/>
</dbReference>
<organism evidence="2">
    <name type="scientific">uncultured Sporomusa sp</name>
    <dbReference type="NCBI Taxonomy" id="307249"/>
    <lineage>
        <taxon>Bacteria</taxon>
        <taxon>Bacillati</taxon>
        <taxon>Bacillota</taxon>
        <taxon>Negativicutes</taxon>
        <taxon>Selenomonadales</taxon>
        <taxon>Sporomusaceae</taxon>
        <taxon>Sporomusa</taxon>
        <taxon>environmental samples</taxon>
    </lineage>
</organism>
<feature type="transmembrane region" description="Helical" evidence="1">
    <location>
        <begin position="390"/>
        <end position="408"/>
    </location>
</feature>
<dbReference type="EMBL" id="FMJE01000003">
    <property type="protein sequence ID" value="SCM81463.1"/>
    <property type="molecule type" value="Genomic_DNA"/>
</dbReference>
<dbReference type="Gene3D" id="3.30.2090.10">
    <property type="entry name" value="Multidrug efflux transporter AcrB TolC docking domain, DN and DC subdomains"/>
    <property type="match status" value="2"/>
</dbReference>
<feature type="transmembrane region" description="Helical" evidence="1">
    <location>
        <begin position="338"/>
        <end position="357"/>
    </location>
</feature>
<dbReference type="SUPFAM" id="SSF82866">
    <property type="entry name" value="Multidrug efflux transporter AcrB transmembrane domain"/>
    <property type="match status" value="2"/>
</dbReference>
<dbReference type="AlphaFoldDB" id="A0A212LV99"/>
<feature type="transmembrane region" description="Helical" evidence="1">
    <location>
        <begin position="466"/>
        <end position="493"/>
    </location>
</feature>
<dbReference type="PANTHER" id="PTHR32063:SF18">
    <property type="entry name" value="CATION EFFLUX SYSTEM PROTEIN"/>
    <property type="match status" value="1"/>
</dbReference>
<feature type="transmembrane region" description="Helical" evidence="1">
    <location>
        <begin position="16"/>
        <end position="33"/>
    </location>
</feature>
<feature type="transmembrane region" description="Helical" evidence="1">
    <location>
        <begin position="858"/>
        <end position="878"/>
    </location>
</feature>
<name>A0A212LV99_9FIRM</name>
<dbReference type="SUPFAM" id="SSF82693">
    <property type="entry name" value="Multidrug efflux transporter AcrB pore domain, PN1, PN2, PC1 and PC2 subdomains"/>
    <property type="match status" value="2"/>
</dbReference>
<keyword evidence="1" id="KW-0472">Membrane</keyword>
<dbReference type="PRINTS" id="PR00702">
    <property type="entry name" value="ACRIFLAVINRP"/>
</dbReference>
<dbReference type="GO" id="GO:0042910">
    <property type="term" value="F:xenobiotic transmembrane transporter activity"/>
    <property type="evidence" value="ECO:0007669"/>
    <property type="project" value="TreeGrafter"/>
</dbReference>
<dbReference type="Gene3D" id="1.20.1640.10">
    <property type="entry name" value="Multidrug efflux transporter AcrB transmembrane domain"/>
    <property type="match status" value="2"/>
</dbReference>
<reference evidence="2" key="1">
    <citation type="submission" date="2016-08" db="EMBL/GenBank/DDBJ databases">
        <authorList>
            <person name="Seilhamer J.J."/>
        </authorList>
    </citation>
    <scope>NUCLEOTIDE SEQUENCE</scope>
    <source>
        <strain evidence="2">86</strain>
    </source>
</reference>
<dbReference type="Gene3D" id="3.30.70.1430">
    <property type="entry name" value="Multidrug efflux transporter AcrB pore domain"/>
    <property type="match status" value="2"/>
</dbReference>
<feature type="transmembrane region" description="Helical" evidence="1">
    <location>
        <begin position="885"/>
        <end position="905"/>
    </location>
</feature>
<dbReference type="InterPro" id="IPR027463">
    <property type="entry name" value="AcrB_DN_DC_subdom"/>
</dbReference>
<proteinExistence type="predicted"/>
<feature type="transmembrane region" description="Helical" evidence="1">
    <location>
        <begin position="986"/>
        <end position="1009"/>
    </location>
</feature>
<feature type="transmembrane region" description="Helical" evidence="1">
    <location>
        <begin position="911"/>
        <end position="932"/>
    </location>
</feature>
<dbReference type="Pfam" id="PF00873">
    <property type="entry name" value="ACR_tran"/>
    <property type="match status" value="1"/>
</dbReference>
<gene>
    <name evidence="2" type="ORF">KL86SPO_31642</name>
</gene>
<dbReference type="Gene3D" id="3.30.70.1440">
    <property type="entry name" value="Multidrug efflux transporter AcrB pore domain"/>
    <property type="match status" value="1"/>
</dbReference>
<dbReference type="RefSeq" id="WP_288184493.1">
    <property type="nucleotide sequence ID" value="NZ_LT608335.1"/>
</dbReference>
<feature type="transmembrane region" description="Helical" evidence="1">
    <location>
        <begin position="364"/>
        <end position="384"/>
    </location>
</feature>
<evidence type="ECO:0000256" key="1">
    <source>
        <dbReference type="SAM" id="Phobius"/>
    </source>
</evidence>
<dbReference type="PANTHER" id="PTHR32063">
    <property type="match status" value="1"/>
</dbReference>
<evidence type="ECO:0000313" key="2">
    <source>
        <dbReference type="EMBL" id="SCM81463.1"/>
    </source>
</evidence>
<dbReference type="Gene3D" id="3.30.70.1320">
    <property type="entry name" value="Multidrug efflux transporter AcrB pore domain like"/>
    <property type="match status" value="1"/>
</dbReference>
<feature type="transmembrane region" description="Helical" evidence="1">
    <location>
        <begin position="960"/>
        <end position="980"/>
    </location>
</feature>
<keyword evidence="1" id="KW-1133">Transmembrane helix</keyword>
<dbReference type="GO" id="GO:0005886">
    <property type="term" value="C:plasma membrane"/>
    <property type="evidence" value="ECO:0007669"/>
    <property type="project" value="TreeGrafter"/>
</dbReference>
<sequence length="1015" mass="112331">MGKINLTEWALKHKQLVYYFIIIVFIAGIFSYQDLGRMEDPDFTLRLMVVSASWPGATARQMEEQVTDKLERRLQDTPGLDYIMSYSTPGQCIIYVALKEDEVKGSQVRQTWLEVRNMVEEIKYTLPAGVNGPFCNDRFDDVFGCIYALTGPDYSYEELREEAERIRRLLVHIPSVKKIELQGVQTEKIYIEMENAKLAQLGLAPSDMMNAVYNHNVMSSSGMVETETSNLHLRISGRFDNLEDLKNMPIHAKGQSFRLADIAKINRNYSDPADPKMFFNGQPAIGLALSMNTGGNIIKLGENLDNALLAIKQQLPVGMELAIVANQPEVVQQSINDFVRSLAEAIIIVLLVCFFSLGVRSGLVVALGIPLVICGVFLVMKLLGIDLHKISLGALIISLGLLVDDAIIAIEMMKVKLQEGMERFEAACYAYRVTSFPMLTGTLITCAGFIPMGFSEGTASEFIGSIFWVITIALLLSWVASVLVTPLLGYSLLKSSSDVSLIKNDMYNTRFYNKFKSILIWCLSHRKKVLIGTLAAFIGSIFLMGIVKQEFFPESSRPEIVIDMRLPQGASVKATEREAKRFIEKLTMDAELTNYSYYVGKGAPRFILTGDAEFPNTNLVQFVIVAKDVAIRDKLAKKARELLSTEFPEVRGNVKFLKTGPSYPYPVNLRVTGKDHDQVRKIAEQVVGEMNHNPSITEVMLDWSEKSQMLKLEVDQDKARMLGVDNQTLAANLQALLSGAAIAEFREKDRTIGIVFRLDQESRNKLGLLKDINVPAGNGYVPLAQLAAISYAAEEGLIWRRDLQPTITVQANTVGGILSNDATQAVYDSLTELRAELPGGYSIDIGGSLEMSLKANGWVTQLVPVMILAIITLLMLQIQNIPKMLLTLLTAPMGLIGVSIILLLTGRPMGFVVQLAILALSGIIMRNSVILIDQIEKHREAGEEPWEAIINAAVSRFRPIMLTAAATILAMLPLVSNAFWGPMAVAIAGGLFGATILTLLILPVMYAAWYKVPCR</sequence>